<dbReference type="SUPFAM" id="SSF111369">
    <property type="entry name" value="HlyD-like secretion proteins"/>
    <property type="match status" value="1"/>
</dbReference>
<evidence type="ECO:0000256" key="4">
    <source>
        <dbReference type="ARBA" id="ARBA00023065"/>
    </source>
</evidence>
<evidence type="ECO:0000256" key="3">
    <source>
        <dbReference type="ARBA" id="ARBA00022729"/>
    </source>
</evidence>
<dbReference type="GO" id="GO:0030288">
    <property type="term" value="C:outer membrane-bounded periplasmic space"/>
    <property type="evidence" value="ECO:0007669"/>
    <property type="project" value="TreeGrafter"/>
</dbReference>
<dbReference type="InterPro" id="IPR042230">
    <property type="entry name" value="CusF_sf"/>
</dbReference>
<organism evidence="11 12">
    <name type="scientific">Buttiauxella agrestis ATCC 33320</name>
    <dbReference type="NCBI Taxonomy" id="1006004"/>
    <lineage>
        <taxon>Bacteria</taxon>
        <taxon>Pseudomonadati</taxon>
        <taxon>Pseudomonadota</taxon>
        <taxon>Gammaproteobacteria</taxon>
        <taxon>Enterobacterales</taxon>
        <taxon>Enterobacteriaceae</taxon>
        <taxon>Buttiauxella</taxon>
    </lineage>
</organism>
<evidence type="ECO:0000256" key="5">
    <source>
        <dbReference type="SAM" id="SignalP"/>
    </source>
</evidence>
<evidence type="ECO:0000259" key="8">
    <source>
        <dbReference type="Pfam" id="PF25919"/>
    </source>
</evidence>
<dbReference type="InterPro" id="IPR058792">
    <property type="entry name" value="Beta-barrel_RND_2"/>
</dbReference>
<dbReference type="Pfam" id="PF25975">
    <property type="entry name" value="CzcB_C"/>
    <property type="match status" value="1"/>
</dbReference>
<dbReference type="PANTHER" id="PTHR30097:SF15">
    <property type="entry name" value="CATION EFFLUX SYSTEM PROTEIN CUSB"/>
    <property type="match status" value="1"/>
</dbReference>
<reference evidence="11 12" key="1">
    <citation type="submission" date="2014-05" db="EMBL/GenBank/DDBJ databases">
        <title>ATOL: Assembling a taxonomically balanced genome-scale reconstruction of the evolutionary history of the Enterobacteriaceae.</title>
        <authorList>
            <person name="Plunkett G.III."/>
            <person name="Neeno-Eckwall E.C."/>
            <person name="Glasner J.D."/>
            <person name="Perna N.T."/>
        </authorList>
    </citation>
    <scope>NUCLEOTIDE SEQUENCE [LARGE SCALE GENOMIC DNA]</scope>
    <source>
        <strain evidence="11 12">ATCC 33320</strain>
    </source>
</reference>
<feature type="domain" description="Heavy metal binding" evidence="6">
    <location>
        <begin position="44"/>
        <end position="70"/>
    </location>
</feature>
<evidence type="ECO:0000256" key="1">
    <source>
        <dbReference type="ARBA" id="ARBA00009477"/>
    </source>
</evidence>
<dbReference type="GO" id="GO:0022857">
    <property type="term" value="F:transmembrane transporter activity"/>
    <property type="evidence" value="ECO:0007669"/>
    <property type="project" value="InterPro"/>
</dbReference>
<feature type="domain" description="CusB-like beta-barrel" evidence="9">
    <location>
        <begin position="242"/>
        <end position="318"/>
    </location>
</feature>
<dbReference type="EMBL" id="JMPI01000022">
    <property type="protein sequence ID" value="KFC82683.1"/>
    <property type="molecule type" value="Genomic_DNA"/>
</dbReference>
<sequence length="484" mass="52352">MKTITKLSLVALAIAGALGAGYYAGKQSHGTLAPAAQSERKVLYWYDPMTPGQRFDKPGKSPFMDMDLVPRYAGEATEEGGVTVSARQQQNLGIKTAQVEKKVLDYQFDAFATVSTDERSVQIIPASANGVVEKLFVNAPQQFVKAGEPLAQLWIPEWTAAQQEYLAVRQLGDSALTSAARERLQLQFMPAEIIRLVEKTGRPQTRVTVRAKQAGYINKLDTREGAQVAATAPLFEIASLESVWIVIDYPQTQAQVLQVGSEIQASSDSWPGETFHGRVSELLPNMETTTRTLKARIVLENSQMKLKPGMYLNVTLANSPALPPVLAIPEEALIETGSASRVLVTQNDGHFNPVNVVVGTAQNGWVEIKQGLKEGDKVVTSGQFLIDSEASLRSALPEEKAASSTAQEYEGEAVVKGIADDAITLSHKPIPALKWSAMTMDFALKSATDAKGIKVGDNVMFSFTMDDENGAAITHLMPMAGAMK</sequence>
<dbReference type="NCBIfam" id="TIGR01730">
    <property type="entry name" value="RND_mfp"/>
    <property type="match status" value="1"/>
</dbReference>
<dbReference type="FunFam" id="2.40.30.170:FF:000010">
    <property type="entry name" value="Efflux RND transporter periplasmic adaptor subunit"/>
    <property type="match status" value="1"/>
</dbReference>
<accession>A0A085GG38</accession>
<evidence type="ECO:0000259" key="9">
    <source>
        <dbReference type="Pfam" id="PF25954"/>
    </source>
</evidence>
<dbReference type="eggNOG" id="COG0845">
    <property type="taxonomic scope" value="Bacteria"/>
</dbReference>
<dbReference type="InterPro" id="IPR058649">
    <property type="entry name" value="CzcB_C"/>
</dbReference>
<dbReference type="STRING" id="1006004.GBAG_1046"/>
<dbReference type="InterPro" id="IPR021647">
    <property type="entry name" value="CusF_Ec"/>
</dbReference>
<gene>
    <name evidence="11" type="primary">cusB</name>
    <name evidence="11" type="ORF">GBAG_1046</name>
</gene>
<feature type="signal peptide" evidence="5">
    <location>
        <begin position="1"/>
        <end position="22"/>
    </location>
</feature>
<evidence type="ECO:0000313" key="11">
    <source>
        <dbReference type="EMBL" id="KFC82683.1"/>
    </source>
</evidence>
<comment type="similarity">
    <text evidence="1">Belongs to the membrane fusion protein (MFP) (TC 8.A.1) family.</text>
</comment>
<keyword evidence="3 5" id="KW-0732">Signal</keyword>
<dbReference type="Gene3D" id="2.40.420.20">
    <property type="match status" value="1"/>
</dbReference>
<feature type="chain" id="PRO_5001791106" evidence="5">
    <location>
        <begin position="23"/>
        <end position="484"/>
    </location>
</feature>
<dbReference type="Gene3D" id="6.10.140.730">
    <property type="match status" value="1"/>
</dbReference>
<dbReference type="Pfam" id="PF19335">
    <property type="entry name" value="HMBD"/>
    <property type="match status" value="1"/>
</dbReference>
<dbReference type="InterPro" id="IPR058791">
    <property type="entry name" value="3HB_CusB"/>
</dbReference>
<dbReference type="Gene3D" id="2.40.50.320">
    <property type="entry name" value="Copper binding periplasmic protein CusF"/>
    <property type="match status" value="1"/>
</dbReference>
<dbReference type="InterPro" id="IPR045800">
    <property type="entry name" value="HMBD"/>
</dbReference>
<dbReference type="PANTHER" id="PTHR30097">
    <property type="entry name" value="CATION EFFLUX SYSTEM PROTEIN CUSB"/>
    <property type="match status" value="1"/>
</dbReference>
<dbReference type="Pfam" id="PF25954">
    <property type="entry name" value="Beta-barrel_RND_2"/>
    <property type="match status" value="1"/>
</dbReference>
<dbReference type="RefSeq" id="WP_034493971.1">
    <property type="nucleotide sequence ID" value="NZ_JMPI01000022.1"/>
</dbReference>
<dbReference type="GO" id="GO:0016020">
    <property type="term" value="C:membrane"/>
    <property type="evidence" value="ECO:0007669"/>
    <property type="project" value="InterPro"/>
</dbReference>
<keyword evidence="4" id="KW-0406">Ion transport</keyword>
<dbReference type="GO" id="GO:0015679">
    <property type="term" value="P:plasma membrane copper ion transport"/>
    <property type="evidence" value="ECO:0007669"/>
    <property type="project" value="TreeGrafter"/>
</dbReference>
<keyword evidence="12" id="KW-1185">Reference proteome</keyword>
<dbReference type="GO" id="GO:0060003">
    <property type="term" value="P:copper ion export"/>
    <property type="evidence" value="ECO:0007669"/>
    <property type="project" value="TreeGrafter"/>
</dbReference>
<feature type="domain" description="CzcB-like C-terminal circularly permuted SH3-like" evidence="10">
    <location>
        <begin position="326"/>
        <end position="386"/>
    </location>
</feature>
<dbReference type="FunFam" id="2.40.420.20:FF:000003">
    <property type="entry name" value="Cation efflux system protein cusB"/>
    <property type="match status" value="1"/>
</dbReference>
<keyword evidence="2" id="KW-0813">Transport</keyword>
<evidence type="ECO:0000259" key="10">
    <source>
        <dbReference type="Pfam" id="PF25975"/>
    </source>
</evidence>
<name>A0A085GG38_9ENTR</name>
<dbReference type="eggNOG" id="COG5569">
    <property type="taxonomic scope" value="Bacteria"/>
</dbReference>
<dbReference type="InterPro" id="IPR058790">
    <property type="entry name" value="BSH_CusB"/>
</dbReference>
<proteinExistence type="inferred from homology"/>
<protein>
    <submittedName>
        <fullName evidence="11">Cobalt/zinc/cadmium efflux RND transporter membrane fusion protein</fullName>
    </submittedName>
</protein>
<dbReference type="GO" id="GO:0046914">
    <property type="term" value="F:transition metal ion binding"/>
    <property type="evidence" value="ECO:0007669"/>
    <property type="project" value="TreeGrafter"/>
</dbReference>
<evidence type="ECO:0000313" key="12">
    <source>
        <dbReference type="Proteomes" id="UP000028653"/>
    </source>
</evidence>
<dbReference type="Gene3D" id="2.40.30.170">
    <property type="match status" value="1"/>
</dbReference>
<dbReference type="AlphaFoldDB" id="A0A085GG38"/>
<dbReference type="Pfam" id="PF25869">
    <property type="entry name" value="3HB_CusB"/>
    <property type="match status" value="1"/>
</dbReference>
<dbReference type="Pfam" id="PF25919">
    <property type="entry name" value="BSH_CusB"/>
    <property type="match status" value="1"/>
</dbReference>
<evidence type="ECO:0000259" key="6">
    <source>
        <dbReference type="Pfam" id="PF19335"/>
    </source>
</evidence>
<comment type="caution">
    <text evidence="11">The sequence shown here is derived from an EMBL/GenBank/DDBJ whole genome shotgun (WGS) entry which is preliminary data.</text>
</comment>
<evidence type="ECO:0000256" key="2">
    <source>
        <dbReference type="ARBA" id="ARBA00022448"/>
    </source>
</evidence>
<dbReference type="InterPro" id="IPR051909">
    <property type="entry name" value="MFP_Cation_Efflux"/>
</dbReference>
<dbReference type="Pfam" id="PF11604">
    <property type="entry name" value="CusF_Ec"/>
    <property type="match status" value="1"/>
</dbReference>
<dbReference type="InterPro" id="IPR006143">
    <property type="entry name" value="RND_pump_MFP"/>
</dbReference>
<evidence type="ECO:0000259" key="7">
    <source>
        <dbReference type="Pfam" id="PF25869"/>
    </source>
</evidence>
<dbReference type="Proteomes" id="UP000028653">
    <property type="component" value="Unassembled WGS sequence"/>
</dbReference>
<dbReference type="OrthoDB" id="9806939at2"/>
<feature type="domain" description="CusB-like three alpha-helical bundle" evidence="7">
    <location>
        <begin position="157"/>
        <end position="205"/>
    </location>
</feature>
<feature type="domain" description="CusB-like barrel-sandwich hybrid" evidence="8">
    <location>
        <begin position="121"/>
        <end position="238"/>
    </location>
</feature>